<protein>
    <recommendedName>
        <fullName evidence="2">HEPN domain-containing protein</fullName>
    </recommendedName>
</protein>
<evidence type="ECO:0000313" key="4">
    <source>
        <dbReference type="Proteomes" id="UP000078428"/>
    </source>
</evidence>
<evidence type="ECO:0000313" key="3">
    <source>
        <dbReference type="EMBL" id="OAN45868.1"/>
    </source>
</evidence>
<dbReference type="RefSeq" id="WP_068495184.1">
    <property type="nucleotide sequence ID" value="NZ_LWQT01000096.1"/>
</dbReference>
<dbReference type="Proteomes" id="UP000078428">
    <property type="component" value="Unassembled WGS sequence"/>
</dbReference>
<sequence>MSKIANAAEAWDKARTKLREAERIDPTAAPGAMVHSAYYAMHHAARAVLLSVAGTAAVRHDKVIQEFGLLAVKQDDAELKDAGRAINRMMTNRNIWDYEAANPTEQQAKDAASVARSFLTVCAAKFGLQAPDAI</sequence>
<dbReference type="AlphaFoldDB" id="A0A178MCW6"/>
<dbReference type="OrthoDB" id="7376033at2"/>
<keyword evidence="4" id="KW-1185">Reference proteome</keyword>
<dbReference type="PANTHER" id="PTHR36565:SF1">
    <property type="entry name" value="UPF0332 PROTEIN TM_1000"/>
    <property type="match status" value="1"/>
</dbReference>
<evidence type="ECO:0000259" key="2">
    <source>
        <dbReference type="Pfam" id="PF05168"/>
    </source>
</evidence>
<evidence type="ECO:0000256" key="1">
    <source>
        <dbReference type="ARBA" id="ARBA00038248"/>
    </source>
</evidence>
<comment type="caution">
    <text evidence="3">The sequence shown here is derived from an EMBL/GenBank/DDBJ whole genome shotgun (WGS) entry which is preliminary data.</text>
</comment>
<dbReference type="EMBL" id="LWQT01000096">
    <property type="protein sequence ID" value="OAN45868.1"/>
    <property type="molecule type" value="Genomic_DNA"/>
</dbReference>
<dbReference type="PANTHER" id="PTHR36565">
    <property type="entry name" value="UPF0332 PROTEIN TM_1000"/>
    <property type="match status" value="1"/>
</dbReference>
<gene>
    <name evidence="3" type="ORF">A6A04_20820</name>
</gene>
<accession>A0A178MCW6</accession>
<name>A0A178MCW6_9PROT</name>
<dbReference type="Gene3D" id="1.20.120.330">
    <property type="entry name" value="Nucleotidyltransferases domain 2"/>
    <property type="match status" value="1"/>
</dbReference>
<organism evidence="3 4">
    <name type="scientific">Paramagnetospirillum marisnigri</name>
    <dbReference type="NCBI Taxonomy" id="1285242"/>
    <lineage>
        <taxon>Bacteria</taxon>
        <taxon>Pseudomonadati</taxon>
        <taxon>Pseudomonadota</taxon>
        <taxon>Alphaproteobacteria</taxon>
        <taxon>Rhodospirillales</taxon>
        <taxon>Magnetospirillaceae</taxon>
        <taxon>Paramagnetospirillum</taxon>
    </lineage>
</organism>
<reference evidence="3 4" key="1">
    <citation type="submission" date="2016-04" db="EMBL/GenBank/DDBJ databases">
        <title>Draft genome sequence of freshwater magnetotactic bacteria Magnetospirillum marisnigri SP-1 and Magnetospirillum moscoviense BB-1.</title>
        <authorList>
            <person name="Koziaeva V."/>
            <person name="Dziuba M.V."/>
            <person name="Ivanov T.M."/>
            <person name="Kuznetsov B."/>
            <person name="Grouzdev D.S."/>
        </authorList>
    </citation>
    <scope>NUCLEOTIDE SEQUENCE [LARGE SCALE GENOMIC DNA]</scope>
    <source>
        <strain evidence="3 4">SP-1</strain>
    </source>
</reference>
<dbReference type="InterPro" id="IPR007842">
    <property type="entry name" value="HEPN_dom"/>
</dbReference>
<feature type="domain" description="HEPN" evidence="2">
    <location>
        <begin position="11"/>
        <end position="122"/>
    </location>
</feature>
<comment type="similarity">
    <text evidence="1">Belongs to the UPF0332 family.</text>
</comment>
<dbReference type="InterPro" id="IPR052226">
    <property type="entry name" value="UPF0332_toxin"/>
</dbReference>
<dbReference type="Pfam" id="PF05168">
    <property type="entry name" value="HEPN"/>
    <property type="match status" value="1"/>
</dbReference>
<dbReference type="STRING" id="1285242.A6A04_20820"/>
<proteinExistence type="inferred from homology"/>